<dbReference type="InterPro" id="IPR013785">
    <property type="entry name" value="Aldolase_TIM"/>
</dbReference>
<feature type="signal peptide" evidence="8">
    <location>
        <begin position="1"/>
        <end position="20"/>
    </location>
</feature>
<dbReference type="InterPro" id="IPR002241">
    <property type="entry name" value="Glyco_hydro_27"/>
</dbReference>
<evidence type="ECO:0000256" key="5">
    <source>
        <dbReference type="ARBA" id="ARBA00022801"/>
    </source>
</evidence>
<evidence type="ECO:0000256" key="2">
    <source>
        <dbReference type="ARBA" id="ARBA00009743"/>
    </source>
</evidence>
<feature type="domain" description="Alpha galactosidase C-terminal" evidence="9">
    <location>
        <begin position="319"/>
        <end position="393"/>
    </location>
</feature>
<dbReference type="InterPro" id="IPR041233">
    <property type="entry name" value="Melibiase_C"/>
</dbReference>
<dbReference type="PANTHER" id="PTHR11452:SF87">
    <property type="entry name" value="ALPHA-GALACTOSIDASE"/>
    <property type="match status" value="1"/>
</dbReference>
<keyword evidence="7" id="KW-1015">Disulfide bond</keyword>
<accession>A0A6A6QYX0</accession>
<dbReference type="Gene3D" id="3.20.20.70">
    <property type="entry name" value="Aldolase class I"/>
    <property type="match status" value="1"/>
</dbReference>
<dbReference type="Pfam" id="PF17801">
    <property type="entry name" value="Melibiase_C"/>
    <property type="match status" value="1"/>
</dbReference>
<organism evidence="10 11">
    <name type="scientific">Lophium mytilinum</name>
    <dbReference type="NCBI Taxonomy" id="390894"/>
    <lineage>
        <taxon>Eukaryota</taxon>
        <taxon>Fungi</taxon>
        <taxon>Dikarya</taxon>
        <taxon>Ascomycota</taxon>
        <taxon>Pezizomycotina</taxon>
        <taxon>Dothideomycetes</taxon>
        <taxon>Pleosporomycetidae</taxon>
        <taxon>Mytilinidiales</taxon>
        <taxon>Mytilinidiaceae</taxon>
        <taxon>Lophium</taxon>
    </lineage>
</organism>
<dbReference type="EMBL" id="MU004186">
    <property type="protein sequence ID" value="KAF2497658.1"/>
    <property type="molecule type" value="Genomic_DNA"/>
</dbReference>
<dbReference type="PANTHER" id="PTHR11452">
    <property type="entry name" value="ALPHA-GALACTOSIDASE/ALPHA-N-ACETYLGALACTOSAMINIDASE"/>
    <property type="match status" value="1"/>
</dbReference>
<dbReference type="InterPro" id="IPR017853">
    <property type="entry name" value="GH"/>
</dbReference>
<dbReference type="FunFam" id="3.20.20.70:FF:000286">
    <property type="entry name" value="Alpha-galactosidase"/>
    <property type="match status" value="1"/>
</dbReference>
<comment type="similarity">
    <text evidence="2 7">Belongs to the glycosyl hydrolase 27 family.</text>
</comment>
<keyword evidence="6 7" id="KW-0326">Glycosidase</keyword>
<evidence type="ECO:0000256" key="3">
    <source>
        <dbReference type="ARBA" id="ARBA00012755"/>
    </source>
</evidence>
<proteinExistence type="inferred from homology"/>
<dbReference type="Gene3D" id="2.60.40.1180">
    <property type="entry name" value="Golgi alpha-mannosidase II"/>
    <property type="match status" value="1"/>
</dbReference>
<dbReference type="PRINTS" id="PR00740">
    <property type="entry name" value="GLHYDRLASE27"/>
</dbReference>
<sequence length="395" mass="43758">MRSLAHTVTLALLRVGLVHSLSAQTPQMGWNSWNTFKTNFDQSTLQTTADLLASTGLKDAGYTYLIMDEGWQDLERDSSGRQQPNLTKLPDGVPGIAKYVHGKGLKLGIYSDAGIYDCGFYPGSYGNEELDAATYASWGVDYLKDDNCGGFYANTESPYTRFAVMRDALKTSGREIFCSLCQWGHQFPWYWADLVGQSYRMSGDITSIYSDTGKDCPVTGCSVLTIIRKMRELSRFQKKGAWADMDMLEIGNGNMTLRQQQTHFSFWAALKSPLIIGADVSKLAADSLSVLKNEEMIAVNQDSEGEAMHYLPELSVEKQSQVWAGALSRGRTVVLVLNEGNVTSAIEVELAKIPGLNAWKLYQVRDVWGVKSVRNIKGVVNVTVEVDETKVLVFS</sequence>
<dbReference type="Pfam" id="PF16499">
    <property type="entry name" value="Melibiase_2"/>
    <property type="match status" value="1"/>
</dbReference>
<reference evidence="10" key="1">
    <citation type="journal article" date="2020" name="Stud. Mycol.">
        <title>101 Dothideomycetes genomes: a test case for predicting lifestyles and emergence of pathogens.</title>
        <authorList>
            <person name="Haridas S."/>
            <person name="Albert R."/>
            <person name="Binder M."/>
            <person name="Bloem J."/>
            <person name="Labutti K."/>
            <person name="Salamov A."/>
            <person name="Andreopoulos B."/>
            <person name="Baker S."/>
            <person name="Barry K."/>
            <person name="Bills G."/>
            <person name="Bluhm B."/>
            <person name="Cannon C."/>
            <person name="Castanera R."/>
            <person name="Culley D."/>
            <person name="Daum C."/>
            <person name="Ezra D."/>
            <person name="Gonzalez J."/>
            <person name="Henrissat B."/>
            <person name="Kuo A."/>
            <person name="Liang C."/>
            <person name="Lipzen A."/>
            <person name="Lutzoni F."/>
            <person name="Magnuson J."/>
            <person name="Mondo S."/>
            <person name="Nolan M."/>
            <person name="Ohm R."/>
            <person name="Pangilinan J."/>
            <person name="Park H.-J."/>
            <person name="Ramirez L."/>
            <person name="Alfaro M."/>
            <person name="Sun H."/>
            <person name="Tritt A."/>
            <person name="Yoshinaga Y."/>
            <person name="Zwiers L.-H."/>
            <person name="Turgeon B."/>
            <person name="Goodwin S."/>
            <person name="Spatafora J."/>
            <person name="Crous P."/>
            <person name="Grigoriev I."/>
        </authorList>
    </citation>
    <scope>NUCLEOTIDE SEQUENCE</scope>
    <source>
        <strain evidence="10">CBS 269.34</strain>
    </source>
</reference>
<keyword evidence="5 7" id="KW-0378">Hydrolase</keyword>
<evidence type="ECO:0000256" key="8">
    <source>
        <dbReference type="SAM" id="SignalP"/>
    </source>
</evidence>
<dbReference type="GO" id="GO:0004557">
    <property type="term" value="F:alpha-galactosidase activity"/>
    <property type="evidence" value="ECO:0007669"/>
    <property type="project" value="UniProtKB-EC"/>
</dbReference>
<dbReference type="OrthoDB" id="5795902at2759"/>
<dbReference type="GO" id="GO:0005975">
    <property type="term" value="P:carbohydrate metabolic process"/>
    <property type="evidence" value="ECO:0007669"/>
    <property type="project" value="InterPro"/>
</dbReference>
<evidence type="ECO:0000313" key="10">
    <source>
        <dbReference type="EMBL" id="KAF2497658.1"/>
    </source>
</evidence>
<evidence type="ECO:0000313" key="11">
    <source>
        <dbReference type="Proteomes" id="UP000799750"/>
    </source>
</evidence>
<evidence type="ECO:0000256" key="4">
    <source>
        <dbReference type="ARBA" id="ARBA00022729"/>
    </source>
</evidence>
<protein>
    <recommendedName>
        <fullName evidence="3 7">Alpha-galactosidase</fullName>
        <ecNumber evidence="3 7">3.2.1.22</ecNumber>
    </recommendedName>
    <alternativeName>
        <fullName evidence="7">Melibiase</fullName>
    </alternativeName>
</protein>
<dbReference type="SUPFAM" id="SSF51445">
    <property type="entry name" value="(Trans)glycosidases"/>
    <property type="match status" value="1"/>
</dbReference>
<evidence type="ECO:0000256" key="7">
    <source>
        <dbReference type="RuleBase" id="RU361168"/>
    </source>
</evidence>
<dbReference type="Proteomes" id="UP000799750">
    <property type="component" value="Unassembled WGS sequence"/>
</dbReference>
<evidence type="ECO:0000259" key="9">
    <source>
        <dbReference type="Pfam" id="PF17801"/>
    </source>
</evidence>
<dbReference type="SUPFAM" id="SSF51011">
    <property type="entry name" value="Glycosyl hydrolase domain"/>
    <property type="match status" value="1"/>
</dbReference>
<comment type="catalytic activity">
    <reaction evidence="1 7">
        <text>Hydrolysis of terminal, non-reducing alpha-D-galactose residues in alpha-D-galactosides, including galactose oligosaccharides, galactomannans and galactolipids.</text>
        <dbReference type="EC" id="3.2.1.22"/>
    </reaction>
</comment>
<dbReference type="EC" id="3.2.1.22" evidence="3 7"/>
<gene>
    <name evidence="10" type="ORF">BU16DRAFT_606245</name>
</gene>
<dbReference type="CDD" id="cd14792">
    <property type="entry name" value="GH27"/>
    <property type="match status" value="1"/>
</dbReference>
<evidence type="ECO:0000256" key="1">
    <source>
        <dbReference type="ARBA" id="ARBA00001255"/>
    </source>
</evidence>
<feature type="chain" id="PRO_5025631946" description="Alpha-galactosidase" evidence="8">
    <location>
        <begin position="21"/>
        <end position="395"/>
    </location>
</feature>
<dbReference type="InterPro" id="IPR013780">
    <property type="entry name" value="Glyco_hydro_b"/>
</dbReference>
<name>A0A6A6QYX0_9PEZI</name>
<evidence type="ECO:0000256" key="6">
    <source>
        <dbReference type="ARBA" id="ARBA00023295"/>
    </source>
</evidence>
<keyword evidence="11" id="KW-1185">Reference proteome</keyword>
<keyword evidence="4 8" id="KW-0732">Signal</keyword>
<dbReference type="AlphaFoldDB" id="A0A6A6QYX0"/>